<keyword evidence="1" id="KW-0812">Transmembrane</keyword>
<dbReference type="Pfam" id="PF07690">
    <property type="entry name" value="MFS_1"/>
    <property type="match status" value="1"/>
</dbReference>
<dbReference type="AlphaFoldDB" id="A0A3N0GIA8"/>
<dbReference type="SUPFAM" id="SSF103473">
    <property type="entry name" value="MFS general substrate transporter"/>
    <property type="match status" value="1"/>
</dbReference>
<reference evidence="2 3" key="1">
    <citation type="submission" date="2018-11" db="EMBL/GenBank/DDBJ databases">
        <authorList>
            <person name="Li F."/>
        </authorList>
    </citation>
    <scope>NUCLEOTIDE SEQUENCE [LARGE SCALE GENOMIC DNA]</scope>
    <source>
        <strain evidence="2 3">Gsoil 818</strain>
    </source>
</reference>
<feature type="transmembrane region" description="Helical" evidence="1">
    <location>
        <begin position="109"/>
        <end position="129"/>
    </location>
</feature>
<name>A0A3N0GIA8_9ACTN</name>
<feature type="transmembrane region" description="Helical" evidence="1">
    <location>
        <begin position="167"/>
        <end position="190"/>
    </location>
</feature>
<accession>A0A3N0GIA8</accession>
<dbReference type="PANTHER" id="PTHR23521">
    <property type="entry name" value="TRANSPORTER MFS SUPERFAMILY"/>
    <property type="match status" value="1"/>
</dbReference>
<gene>
    <name evidence="2" type="ORF">EFL26_21365</name>
</gene>
<feature type="transmembrane region" description="Helical" evidence="1">
    <location>
        <begin position="345"/>
        <end position="369"/>
    </location>
</feature>
<feature type="transmembrane region" description="Helical" evidence="1">
    <location>
        <begin position="256"/>
        <end position="279"/>
    </location>
</feature>
<evidence type="ECO:0000313" key="3">
    <source>
        <dbReference type="Proteomes" id="UP000279994"/>
    </source>
</evidence>
<sequence length="409" mass="42359">MELILLPSRTSTTRPAVAVALVATSTLLSMSAWFSATFVVPQLKVDWHLGPGGTSALTIAVQLGFVMGALLSAASGIADVVTSRRLMVVGSVGAAACNAGLLLCDGLLSALPLRVATGLFLAAVYPPALKEVSTWFLRGRGKALGVMIGALTLGSALPHLVSAVGGVDWRIVIVTTSMLSALGGLVVLGVRGEGPYPFPSRRFSFAAGFRSLRNRDVALANVGYIGHMWELYAMWAGVGAFIVALPPIARRSDADSFGALLAFLCIGTGAAGCLVGGVLGDRWGRPRAALISLLCSGGTALVLAGTYTALPGGAVIALCAFWGFWVIADSAQFSAMVTEHADPDYVGGALSLQLALGFVTTMLTLWVVPQLVERFSWHVALAVLAVGPVVGVSAMVAADRRHRAMVRTD</sequence>
<dbReference type="InterPro" id="IPR011701">
    <property type="entry name" value="MFS"/>
</dbReference>
<dbReference type="OrthoDB" id="9781976at2"/>
<protein>
    <submittedName>
        <fullName evidence="2">MFS transporter</fullName>
    </submittedName>
</protein>
<feature type="transmembrane region" description="Helical" evidence="1">
    <location>
        <begin position="56"/>
        <end position="74"/>
    </location>
</feature>
<feature type="transmembrane region" description="Helical" evidence="1">
    <location>
        <begin position="288"/>
        <end position="307"/>
    </location>
</feature>
<dbReference type="InterPro" id="IPR036259">
    <property type="entry name" value="MFS_trans_sf"/>
</dbReference>
<organism evidence="2 3">
    <name type="scientific">Nocardioides pocheonensis</name>
    <dbReference type="NCBI Taxonomy" id="661485"/>
    <lineage>
        <taxon>Bacteria</taxon>
        <taxon>Bacillati</taxon>
        <taxon>Actinomycetota</taxon>
        <taxon>Actinomycetes</taxon>
        <taxon>Propionibacteriales</taxon>
        <taxon>Nocardioidaceae</taxon>
        <taxon>Nocardioides</taxon>
    </lineage>
</organism>
<feature type="transmembrane region" description="Helical" evidence="1">
    <location>
        <begin position="86"/>
        <end position="103"/>
    </location>
</feature>
<keyword evidence="1" id="KW-0472">Membrane</keyword>
<dbReference type="GO" id="GO:0005886">
    <property type="term" value="C:plasma membrane"/>
    <property type="evidence" value="ECO:0007669"/>
    <property type="project" value="TreeGrafter"/>
</dbReference>
<feature type="transmembrane region" description="Helical" evidence="1">
    <location>
        <begin position="231"/>
        <end position="250"/>
    </location>
</feature>
<dbReference type="Gene3D" id="1.20.1250.20">
    <property type="entry name" value="MFS general substrate transporter like domains"/>
    <property type="match status" value="2"/>
</dbReference>
<evidence type="ECO:0000256" key="1">
    <source>
        <dbReference type="SAM" id="Phobius"/>
    </source>
</evidence>
<keyword evidence="1" id="KW-1133">Transmembrane helix</keyword>
<feature type="transmembrane region" description="Helical" evidence="1">
    <location>
        <begin position="141"/>
        <end position="161"/>
    </location>
</feature>
<keyword evidence="3" id="KW-1185">Reference proteome</keyword>
<evidence type="ECO:0000313" key="2">
    <source>
        <dbReference type="EMBL" id="RNM11902.1"/>
    </source>
</evidence>
<feature type="transmembrane region" description="Helical" evidence="1">
    <location>
        <begin position="16"/>
        <end position="36"/>
    </location>
</feature>
<dbReference type="Proteomes" id="UP000279994">
    <property type="component" value="Unassembled WGS sequence"/>
</dbReference>
<dbReference type="PANTHER" id="PTHR23521:SF3">
    <property type="entry name" value="MFS TRANSPORTER"/>
    <property type="match status" value="1"/>
</dbReference>
<dbReference type="GO" id="GO:0022857">
    <property type="term" value="F:transmembrane transporter activity"/>
    <property type="evidence" value="ECO:0007669"/>
    <property type="project" value="InterPro"/>
</dbReference>
<proteinExistence type="predicted"/>
<comment type="caution">
    <text evidence="2">The sequence shown here is derived from an EMBL/GenBank/DDBJ whole genome shotgun (WGS) entry which is preliminary data.</text>
</comment>
<feature type="transmembrane region" description="Helical" evidence="1">
    <location>
        <begin position="375"/>
        <end position="398"/>
    </location>
</feature>
<dbReference type="EMBL" id="RJSF01000047">
    <property type="protein sequence ID" value="RNM11902.1"/>
    <property type="molecule type" value="Genomic_DNA"/>
</dbReference>